<evidence type="ECO:0000313" key="1">
    <source>
        <dbReference type="EMBL" id="WVN90579.1"/>
    </source>
</evidence>
<keyword evidence="2" id="KW-1185">Reference proteome</keyword>
<organism evidence="1 2">
    <name type="scientific">Cryptococcus depauperatus CBS 7841</name>
    <dbReference type="NCBI Taxonomy" id="1295531"/>
    <lineage>
        <taxon>Eukaryota</taxon>
        <taxon>Fungi</taxon>
        <taxon>Dikarya</taxon>
        <taxon>Basidiomycota</taxon>
        <taxon>Agaricomycotina</taxon>
        <taxon>Tremellomycetes</taxon>
        <taxon>Tremellales</taxon>
        <taxon>Cryptococcaceae</taxon>
        <taxon>Cryptococcus</taxon>
    </lineage>
</organism>
<sequence length="221" mass="24649">MTEGGSSHWPSNNGSVDPQEAMAKRIVHEGPFNLGKFSNSPFPPIYSERDSYPLAVDTELTPPAITQTAPSDHSEVTPTVDRVHVSGALTYNDREIMSCEEDPKAGICVMTIRPLEQDHIKLQFSPSATFERTREDFRNRVTDEKGLHWKASIDQTCFGKSKPMATWLKAMVGHTLGAHYDQVNADREKQYLAYLLAKPGEMWGSVEKSGRVEWTSAGDHV</sequence>
<dbReference type="AlphaFoldDB" id="A0A1E3I9U3"/>
<dbReference type="EMBL" id="CP143790">
    <property type="protein sequence ID" value="WVN90579.1"/>
    <property type="molecule type" value="Genomic_DNA"/>
</dbReference>
<dbReference type="RefSeq" id="XP_066071279.1">
    <property type="nucleotide sequence ID" value="XM_066215182.1"/>
</dbReference>
<dbReference type="KEGG" id="cdep:91090028"/>
<evidence type="ECO:0000313" key="2">
    <source>
        <dbReference type="Proteomes" id="UP000094043"/>
    </source>
</evidence>
<proteinExistence type="predicted"/>
<name>A0A1E3I9U3_9TREE</name>
<accession>A0A1E3I9U3</accession>
<dbReference type="GeneID" id="91090028"/>
<dbReference type="Proteomes" id="UP000094043">
    <property type="component" value="Chromosome 7"/>
</dbReference>
<gene>
    <name evidence="1" type="ORF">L203_105819</name>
</gene>
<reference evidence="1" key="2">
    <citation type="journal article" date="2022" name="Elife">
        <title>Obligate sexual reproduction of a homothallic fungus closely related to the Cryptococcus pathogenic species complex.</title>
        <authorList>
            <person name="Passer A.R."/>
            <person name="Clancey S.A."/>
            <person name="Shea T."/>
            <person name="David-Palma M."/>
            <person name="Averette A.F."/>
            <person name="Boekhout T."/>
            <person name="Porcel B.M."/>
            <person name="Nowrousian M."/>
            <person name="Cuomo C.A."/>
            <person name="Sun S."/>
            <person name="Heitman J."/>
            <person name="Coelho M.A."/>
        </authorList>
    </citation>
    <scope>NUCLEOTIDE SEQUENCE</scope>
    <source>
        <strain evidence="1">CBS 7841</strain>
    </source>
</reference>
<reference evidence="1" key="3">
    <citation type="submission" date="2024-01" db="EMBL/GenBank/DDBJ databases">
        <authorList>
            <person name="Coelho M.A."/>
            <person name="David-Palma M."/>
            <person name="Shea T."/>
            <person name="Sun S."/>
            <person name="Cuomo C.A."/>
            <person name="Heitman J."/>
        </authorList>
    </citation>
    <scope>NUCLEOTIDE SEQUENCE</scope>
    <source>
        <strain evidence="1">CBS 7841</strain>
    </source>
</reference>
<dbReference type="VEuPathDB" id="FungiDB:L203_04966"/>
<protein>
    <submittedName>
        <fullName evidence="1">Uncharacterized protein</fullName>
    </submittedName>
</protein>
<reference evidence="1" key="1">
    <citation type="submission" date="2016-06" db="EMBL/GenBank/DDBJ databases">
        <authorList>
            <person name="Cuomo C."/>
            <person name="Litvintseva A."/>
            <person name="Heitman J."/>
            <person name="Chen Y."/>
            <person name="Sun S."/>
            <person name="Springer D."/>
            <person name="Dromer F."/>
            <person name="Young S."/>
            <person name="Zeng Q."/>
            <person name="Chapman S."/>
            <person name="Gujja S."/>
            <person name="Saif S."/>
            <person name="Birren B."/>
        </authorList>
    </citation>
    <scope>NUCLEOTIDE SEQUENCE</scope>
    <source>
        <strain evidence="1">CBS 7841</strain>
    </source>
</reference>